<evidence type="ECO:0000313" key="1">
    <source>
        <dbReference type="EMBL" id="TCC93406.1"/>
    </source>
</evidence>
<evidence type="ECO:0008006" key="3">
    <source>
        <dbReference type="Google" id="ProtNLM"/>
    </source>
</evidence>
<comment type="caution">
    <text evidence="1">The sequence shown here is derived from an EMBL/GenBank/DDBJ whole genome shotgun (WGS) entry which is preliminary data.</text>
</comment>
<organism evidence="1 2">
    <name type="scientific">Pedobacter frigiditerrae</name>
    <dbReference type="NCBI Taxonomy" id="2530452"/>
    <lineage>
        <taxon>Bacteria</taxon>
        <taxon>Pseudomonadati</taxon>
        <taxon>Bacteroidota</taxon>
        <taxon>Sphingobacteriia</taxon>
        <taxon>Sphingobacteriales</taxon>
        <taxon>Sphingobacteriaceae</taxon>
        <taxon>Pedobacter</taxon>
    </lineage>
</organism>
<evidence type="ECO:0000313" key="2">
    <source>
        <dbReference type="Proteomes" id="UP000292884"/>
    </source>
</evidence>
<dbReference type="Proteomes" id="UP000292884">
    <property type="component" value="Unassembled WGS sequence"/>
</dbReference>
<dbReference type="AlphaFoldDB" id="A0A4V2MJA1"/>
<dbReference type="EMBL" id="SJSK01000001">
    <property type="protein sequence ID" value="TCC93406.1"/>
    <property type="molecule type" value="Genomic_DNA"/>
</dbReference>
<dbReference type="Gene3D" id="2.60.40.1930">
    <property type="match status" value="1"/>
</dbReference>
<gene>
    <name evidence="1" type="ORF">EZ428_01135</name>
</gene>
<reference evidence="1 2" key="1">
    <citation type="submission" date="2019-02" db="EMBL/GenBank/DDBJ databases">
        <title>Pedobacter sp. RP-1-13 sp. nov., isolated from Arctic soil.</title>
        <authorList>
            <person name="Dahal R.H."/>
        </authorList>
    </citation>
    <scope>NUCLEOTIDE SEQUENCE [LARGE SCALE GENOMIC DNA]</scope>
    <source>
        <strain evidence="1 2">RP-1-13</strain>
    </source>
</reference>
<accession>A0A4V2MJA1</accession>
<protein>
    <recommendedName>
        <fullName evidence="3">MG2 domain-containing protein</fullName>
    </recommendedName>
</protein>
<proteinExistence type="predicted"/>
<name>A0A4V2MJA1_9SPHI</name>
<sequence>MSNKIDVFNKILPVEKLYLSFDKPYYNVGDTVWFKSFLLNGNHTLNDRTDKIYIELFNDSLNFVENRVIALNNGLGYGDFALKNNLKEGSYTIRAYSNWQQNFGNNYFFQKSFYVGKANEKTWLLDSYQKLNTSSAKKTLDLKIRITNIKNEAAGLKDVEVYLMNDKKRLMRADLQTSINGTIETQIPMGENKLNGKYSFIIIDKKDKTRTSTLPILLQDVDQLDLQFMPEGGFMVNDIFGKVAFKAIGADGLGKDITGKIVNSKNETIAELKPTHKGMGSFYLMTKKGENYFAVYNLSGKEQKQMLPLAKEDGTTLRIEPFSTKDSIYIYIKASEQKRLENYTLTAQAGDENILTTVLNLKNGFSTLKLPKKDFPDGIIHFTLFSQEQQPLNERQAFINRNQKIKISVEPNKNSFEQKDSIAIEITTKKEDGSPLSGSFSIAVTDDGQVKQTLNEDNIISYFLLQSNVRGLIEDPSWYFNDEETHTLQALDHLLLTQAWVGYNWDKILSQAHNPTYKAEKGNVIEGRLTNLVKKPVPNINLTLLSLGRNILVMDTISNADGKFLFKDLPLLDSVSYTIKIKNAKGKTSTANLALDEFKPAADITTINPIRPWYVNSDSVTLNYYKHSGIVNRKTPERLQLEGNMLKEVIIKGQAKREEFMQTSAWDANLKLKIDEEELKKNPRKSLMDLLKEKIDGFTIGTMWAGQCGGRTVRHDFTNFLVGGNLISHVVVDNVNTLALTQYIEDNYNETGVSKTSKYPDVFGVNNYIFNKLSAQDIVEINIYKGCAYYFLDIKTRSGKGPWIITADGVYVFRPLPLYIAKDFYSPKYAAGKNSLTDYRSTIYWDANVVTDENGKAKISFYAADKPSTYTVKIEGADLFGRFGYQKSNIKIVNKTESK</sequence>
<keyword evidence="2" id="KW-1185">Reference proteome</keyword>